<keyword evidence="2" id="KW-1185">Reference proteome</keyword>
<name>A0A7K0BTL5_9ACTN</name>
<organism evidence="1 2">
    <name type="scientific">Actinomadura macrotermitis</name>
    <dbReference type="NCBI Taxonomy" id="2585200"/>
    <lineage>
        <taxon>Bacteria</taxon>
        <taxon>Bacillati</taxon>
        <taxon>Actinomycetota</taxon>
        <taxon>Actinomycetes</taxon>
        <taxon>Streptosporangiales</taxon>
        <taxon>Thermomonosporaceae</taxon>
        <taxon>Actinomadura</taxon>
    </lineage>
</organism>
<comment type="caution">
    <text evidence="1">The sequence shown here is derived from an EMBL/GenBank/DDBJ whole genome shotgun (WGS) entry which is preliminary data.</text>
</comment>
<dbReference type="AlphaFoldDB" id="A0A7K0BTL5"/>
<sequence>MAPFSIRRLLERDIMRTELPIRSEFAKTYIAKGEAKGEIKGEIKAILSVLDARGLEVSSAAREQITGCTDLDQLEAWVRRAATIQTTDQLFG</sequence>
<evidence type="ECO:0000313" key="2">
    <source>
        <dbReference type="Proteomes" id="UP000487268"/>
    </source>
</evidence>
<gene>
    <name evidence="1" type="ORF">ACRB68_25410</name>
</gene>
<dbReference type="Proteomes" id="UP000487268">
    <property type="component" value="Unassembled WGS sequence"/>
</dbReference>
<dbReference type="EMBL" id="WEGH01000002">
    <property type="protein sequence ID" value="MQY04487.1"/>
    <property type="molecule type" value="Genomic_DNA"/>
</dbReference>
<proteinExistence type="predicted"/>
<reference evidence="1 2" key="1">
    <citation type="submission" date="2019-10" db="EMBL/GenBank/DDBJ databases">
        <title>Actinomadura rubteroloni sp. nov. and Actinomadura macrotermitis sp. nov., isolated from the gut of fungus growing-termite Macrotermes natalensis.</title>
        <authorList>
            <person name="Benndorf R."/>
            <person name="Martin K."/>
            <person name="Kuefner M."/>
            <person name="De Beer W."/>
            <person name="Kaster A.-K."/>
            <person name="Vollmers J."/>
            <person name="Poulsen M."/>
            <person name="Beemelmanns C."/>
        </authorList>
    </citation>
    <scope>NUCLEOTIDE SEQUENCE [LARGE SCALE GENOMIC DNA]</scope>
    <source>
        <strain evidence="1 2">RB68</strain>
    </source>
</reference>
<accession>A0A7K0BTL5</accession>
<evidence type="ECO:0000313" key="1">
    <source>
        <dbReference type="EMBL" id="MQY04487.1"/>
    </source>
</evidence>
<protein>
    <submittedName>
        <fullName evidence="1">Uncharacterized protein</fullName>
    </submittedName>
</protein>